<evidence type="ECO:0000313" key="3">
    <source>
        <dbReference type="Proteomes" id="UP001253848"/>
    </source>
</evidence>
<keyword evidence="1" id="KW-0812">Transmembrane</keyword>
<evidence type="ECO:0000256" key="1">
    <source>
        <dbReference type="SAM" id="Phobius"/>
    </source>
</evidence>
<proteinExistence type="predicted"/>
<comment type="caution">
    <text evidence="2">The sequence shown here is derived from an EMBL/GenBank/DDBJ whole genome shotgun (WGS) entry which is preliminary data.</text>
</comment>
<sequence length="152" mass="18341">MAESYLFGRLLKIALLESRLWSIIFWGICFLFSFVHVFLIIMDGWSRYQDYKKIKDQFYIYGFHTRIAAHFRGSKCQRTAVIVAATELGFGKKAKSFYQKIGIDNYHFIPEFAVKDPIFILKRHFWSRTFLEKHYEPKFNYRKISRSRMEHT</sequence>
<gene>
    <name evidence="2" type="ORF">RM541_07425</name>
</gene>
<dbReference type="RefSeq" id="WP_311499588.1">
    <property type="nucleotide sequence ID" value="NZ_JAVRHN010000005.1"/>
</dbReference>
<feature type="transmembrane region" description="Helical" evidence="1">
    <location>
        <begin position="20"/>
        <end position="45"/>
    </location>
</feature>
<keyword evidence="1" id="KW-1133">Transmembrane helix</keyword>
<accession>A0ABU3DR57</accession>
<evidence type="ECO:0000313" key="2">
    <source>
        <dbReference type="EMBL" id="MDT0686190.1"/>
    </source>
</evidence>
<keyword evidence="1" id="KW-0472">Membrane</keyword>
<name>A0ABU3DR57_9FLAO</name>
<dbReference type="EMBL" id="JAVRHN010000005">
    <property type="protein sequence ID" value="MDT0686190.1"/>
    <property type="molecule type" value="Genomic_DNA"/>
</dbReference>
<organism evidence="2 3">
    <name type="scientific">Autumnicola psychrophila</name>
    <dbReference type="NCBI Taxonomy" id="3075592"/>
    <lineage>
        <taxon>Bacteria</taxon>
        <taxon>Pseudomonadati</taxon>
        <taxon>Bacteroidota</taxon>
        <taxon>Flavobacteriia</taxon>
        <taxon>Flavobacteriales</taxon>
        <taxon>Flavobacteriaceae</taxon>
        <taxon>Autumnicola</taxon>
    </lineage>
</organism>
<reference evidence="2 3" key="1">
    <citation type="submission" date="2023-09" db="EMBL/GenBank/DDBJ databases">
        <authorList>
            <person name="Rey-Velasco X."/>
        </authorList>
    </citation>
    <scope>NUCLEOTIDE SEQUENCE [LARGE SCALE GENOMIC DNA]</scope>
    <source>
        <strain evidence="2 3">F225</strain>
    </source>
</reference>
<keyword evidence="3" id="KW-1185">Reference proteome</keyword>
<dbReference type="Proteomes" id="UP001253848">
    <property type="component" value="Unassembled WGS sequence"/>
</dbReference>
<protein>
    <submittedName>
        <fullName evidence="2">Uncharacterized protein</fullName>
    </submittedName>
</protein>